<evidence type="ECO:0000259" key="7">
    <source>
        <dbReference type="PROSITE" id="PS50850"/>
    </source>
</evidence>
<feature type="transmembrane region" description="Helical" evidence="6">
    <location>
        <begin position="333"/>
        <end position="352"/>
    </location>
</feature>
<dbReference type="InterPro" id="IPR036259">
    <property type="entry name" value="MFS_trans_sf"/>
</dbReference>
<evidence type="ECO:0000313" key="8">
    <source>
        <dbReference type="EMBL" id="SVC13513.1"/>
    </source>
</evidence>
<keyword evidence="2" id="KW-0813">Transport</keyword>
<feature type="transmembrane region" description="Helical" evidence="6">
    <location>
        <begin position="263"/>
        <end position="280"/>
    </location>
</feature>
<comment type="subcellular location">
    <subcellularLocation>
        <location evidence="1">Membrane</location>
        <topology evidence="1">Multi-pass membrane protein</topology>
    </subcellularLocation>
</comment>
<feature type="non-terminal residue" evidence="8">
    <location>
        <position position="1"/>
    </location>
</feature>
<evidence type="ECO:0000256" key="1">
    <source>
        <dbReference type="ARBA" id="ARBA00004141"/>
    </source>
</evidence>
<dbReference type="SUPFAM" id="SSF103473">
    <property type="entry name" value="MFS general substrate transporter"/>
    <property type="match status" value="1"/>
</dbReference>
<reference evidence="8" key="1">
    <citation type="submission" date="2018-05" db="EMBL/GenBank/DDBJ databases">
        <authorList>
            <person name="Lanie J.A."/>
            <person name="Ng W.-L."/>
            <person name="Kazmierczak K.M."/>
            <person name="Andrzejewski T.M."/>
            <person name="Davidsen T.M."/>
            <person name="Wayne K.J."/>
            <person name="Tettelin H."/>
            <person name="Glass J.I."/>
            <person name="Rusch D."/>
            <person name="Podicherti R."/>
            <person name="Tsui H.-C.T."/>
            <person name="Winkler M.E."/>
        </authorList>
    </citation>
    <scope>NUCLEOTIDE SEQUENCE</scope>
</reference>
<feature type="transmembrane region" description="Helical" evidence="6">
    <location>
        <begin position="92"/>
        <end position="115"/>
    </location>
</feature>
<evidence type="ECO:0000256" key="3">
    <source>
        <dbReference type="ARBA" id="ARBA00022692"/>
    </source>
</evidence>
<evidence type="ECO:0000256" key="6">
    <source>
        <dbReference type="SAM" id="Phobius"/>
    </source>
</evidence>
<keyword evidence="5 6" id="KW-0472">Membrane</keyword>
<feature type="transmembrane region" description="Helical" evidence="6">
    <location>
        <begin position="39"/>
        <end position="56"/>
    </location>
</feature>
<feature type="transmembrane region" description="Helical" evidence="6">
    <location>
        <begin position="127"/>
        <end position="149"/>
    </location>
</feature>
<feature type="domain" description="Major facilitator superfamily (MFS) profile" evidence="7">
    <location>
        <begin position="1"/>
        <end position="354"/>
    </location>
</feature>
<keyword evidence="3 6" id="KW-0812">Transmembrane</keyword>
<feature type="non-terminal residue" evidence="8">
    <location>
        <position position="354"/>
    </location>
</feature>
<accession>A0A382JQN7</accession>
<dbReference type="PANTHER" id="PTHR23505">
    <property type="entry name" value="SPINSTER"/>
    <property type="match status" value="1"/>
</dbReference>
<dbReference type="GO" id="GO:0016020">
    <property type="term" value="C:membrane"/>
    <property type="evidence" value="ECO:0007669"/>
    <property type="project" value="UniProtKB-SubCell"/>
</dbReference>
<feature type="transmembrane region" description="Helical" evidence="6">
    <location>
        <begin position="236"/>
        <end position="257"/>
    </location>
</feature>
<dbReference type="PANTHER" id="PTHR23505:SF79">
    <property type="entry name" value="PROTEIN SPINSTER"/>
    <property type="match status" value="1"/>
</dbReference>
<protein>
    <recommendedName>
        <fullName evidence="7">Major facilitator superfamily (MFS) profile domain-containing protein</fullName>
    </recommendedName>
</protein>
<feature type="transmembrane region" description="Helical" evidence="6">
    <location>
        <begin position="169"/>
        <end position="188"/>
    </location>
</feature>
<dbReference type="Pfam" id="PF07690">
    <property type="entry name" value="MFS_1"/>
    <property type="match status" value="1"/>
</dbReference>
<evidence type="ECO:0000256" key="2">
    <source>
        <dbReference type="ARBA" id="ARBA00022448"/>
    </source>
</evidence>
<dbReference type="InterPro" id="IPR011701">
    <property type="entry name" value="MFS"/>
</dbReference>
<dbReference type="InterPro" id="IPR044770">
    <property type="entry name" value="MFS_spinster-like"/>
</dbReference>
<keyword evidence="4 6" id="KW-1133">Transmembrane helix</keyword>
<dbReference type="AlphaFoldDB" id="A0A382JQN7"/>
<evidence type="ECO:0000256" key="4">
    <source>
        <dbReference type="ARBA" id="ARBA00022989"/>
    </source>
</evidence>
<name>A0A382JQN7_9ZZZZ</name>
<dbReference type="GO" id="GO:0022857">
    <property type="term" value="F:transmembrane transporter activity"/>
    <property type="evidence" value="ECO:0007669"/>
    <property type="project" value="InterPro"/>
</dbReference>
<feature type="transmembrane region" description="Helical" evidence="6">
    <location>
        <begin position="300"/>
        <end position="321"/>
    </location>
</feature>
<feature type="transmembrane region" description="Helical" evidence="6">
    <location>
        <begin position="68"/>
        <end position="86"/>
    </location>
</feature>
<gene>
    <name evidence="8" type="ORF">METZ01_LOCUS266367</name>
</gene>
<dbReference type="Gene3D" id="1.20.1250.20">
    <property type="entry name" value="MFS general substrate transporter like domains"/>
    <property type="match status" value="1"/>
</dbReference>
<sequence>VLFILLIVYVFNFIDRQILSILAEEIKADLGISDAEIGFLYGTVFAIFYAVFGIPLGRLADTWIRKNLIAVGLLFWSVMTALSGTARSFGMLAAYRIGVGVGEASASPAAFSMLADYFSPKQRATVSGIYSSGVYIGAGIGIFLGGLILDGWHGIYPDPETSPFNLKGWHVAFFAVGIPGILMALWVATIKEPVRGISEGLIVPKHPTPFKEVWKEIQNLTPFLNLVRIYRNGPGVTAVITNLVALVGICSLVYLLTLATGDLAQWVALGFGIYLAFNWAQNLKYSDPPIYHMMFGSKTFVLAVCGFPFLSFIAYGLSFWGPPYAQRAFGVSASEAGTVMGLCIALGGWVGVTL</sequence>
<organism evidence="8">
    <name type="scientific">marine metagenome</name>
    <dbReference type="NCBI Taxonomy" id="408172"/>
    <lineage>
        <taxon>unclassified sequences</taxon>
        <taxon>metagenomes</taxon>
        <taxon>ecological metagenomes</taxon>
    </lineage>
</organism>
<proteinExistence type="predicted"/>
<dbReference type="EMBL" id="UINC01075387">
    <property type="protein sequence ID" value="SVC13513.1"/>
    <property type="molecule type" value="Genomic_DNA"/>
</dbReference>
<evidence type="ECO:0000256" key="5">
    <source>
        <dbReference type="ARBA" id="ARBA00023136"/>
    </source>
</evidence>
<dbReference type="InterPro" id="IPR020846">
    <property type="entry name" value="MFS_dom"/>
</dbReference>
<dbReference type="PROSITE" id="PS50850">
    <property type="entry name" value="MFS"/>
    <property type="match status" value="1"/>
</dbReference>